<evidence type="ECO:0000313" key="2">
    <source>
        <dbReference type="Proteomes" id="UP000769157"/>
    </source>
</evidence>
<accession>A0A9P8SZE0</accession>
<sequence length="178" mass="20181">MALWLIFLDLASKSRELRSKYIASWAQRRSSKFSSKYSLNLAVVNNNHEIVFVTELFDSDQIRSFQKRVGWTLAKQRQNSFSALQSLLQVVKRVVVSKSVEMNTGSPLFENVQCVNVRESKTHGFEVLGFHGVQQQVVSSEDGSHTRGTQVNVIVAQLSRMGSRDSMSKDRLCFFGET</sequence>
<evidence type="ECO:0000313" key="1">
    <source>
        <dbReference type="EMBL" id="KAH3660004.1"/>
    </source>
</evidence>
<gene>
    <name evidence="1" type="ORF">OGAPHI_007209</name>
</gene>
<dbReference type="Proteomes" id="UP000769157">
    <property type="component" value="Unassembled WGS sequence"/>
</dbReference>
<organism evidence="1 2">
    <name type="scientific">Ogataea philodendri</name>
    <dbReference type="NCBI Taxonomy" id="1378263"/>
    <lineage>
        <taxon>Eukaryota</taxon>
        <taxon>Fungi</taxon>
        <taxon>Dikarya</taxon>
        <taxon>Ascomycota</taxon>
        <taxon>Saccharomycotina</taxon>
        <taxon>Pichiomycetes</taxon>
        <taxon>Pichiales</taxon>
        <taxon>Pichiaceae</taxon>
        <taxon>Ogataea</taxon>
    </lineage>
</organism>
<dbReference type="AlphaFoldDB" id="A0A9P8SZE0"/>
<reference evidence="1" key="2">
    <citation type="submission" date="2021-01" db="EMBL/GenBank/DDBJ databases">
        <authorList>
            <person name="Schikora-Tamarit M.A."/>
        </authorList>
    </citation>
    <scope>NUCLEOTIDE SEQUENCE</scope>
    <source>
        <strain evidence="1">CBS6075</strain>
    </source>
</reference>
<comment type="caution">
    <text evidence="1">The sequence shown here is derived from an EMBL/GenBank/DDBJ whole genome shotgun (WGS) entry which is preliminary data.</text>
</comment>
<protein>
    <submittedName>
        <fullName evidence="1">Uncharacterized protein</fullName>
    </submittedName>
</protein>
<dbReference type="RefSeq" id="XP_046057715.1">
    <property type="nucleotide sequence ID" value="XM_046208580.1"/>
</dbReference>
<keyword evidence="2" id="KW-1185">Reference proteome</keyword>
<dbReference type="EMBL" id="JAEUBE010000511">
    <property type="protein sequence ID" value="KAH3660004.1"/>
    <property type="molecule type" value="Genomic_DNA"/>
</dbReference>
<name>A0A9P8SZE0_9ASCO</name>
<dbReference type="GeneID" id="70239173"/>
<proteinExistence type="predicted"/>
<reference evidence="1" key="1">
    <citation type="journal article" date="2021" name="Open Biol.">
        <title>Shared evolutionary footprints suggest mitochondrial oxidative damage underlies multiple complex I losses in fungi.</title>
        <authorList>
            <person name="Schikora-Tamarit M.A."/>
            <person name="Marcet-Houben M."/>
            <person name="Nosek J."/>
            <person name="Gabaldon T."/>
        </authorList>
    </citation>
    <scope>NUCLEOTIDE SEQUENCE</scope>
    <source>
        <strain evidence="1">CBS6075</strain>
    </source>
</reference>